<dbReference type="InterPro" id="IPR006202">
    <property type="entry name" value="Neur_chan_lig-bd"/>
</dbReference>
<gene>
    <name evidence="2" type="ORF">EAI_14033</name>
</gene>
<evidence type="ECO:0000259" key="1">
    <source>
        <dbReference type="Pfam" id="PF02931"/>
    </source>
</evidence>
<dbReference type="SUPFAM" id="SSF63712">
    <property type="entry name" value="Nicotinic receptor ligand binding domain-like"/>
    <property type="match status" value="1"/>
</dbReference>
<dbReference type="AlphaFoldDB" id="E2BYQ5"/>
<accession>E2BYQ5</accession>
<dbReference type="InParanoid" id="E2BYQ5"/>
<feature type="domain" description="Neurotransmitter-gated ion-channel ligand-binding" evidence="1">
    <location>
        <begin position="24"/>
        <end position="63"/>
    </location>
</feature>
<name>E2BYQ5_HARSA</name>
<sequence length="118" mass="13403">MPGQIGRSRIAIRMKRLVSGGYHEKRLLNDLLDAYNVLERPVGNESDPLVLSFGLTLMQIIDVLLATVSSRRTFERLDSMAWQLLKYVTSLCDSRDTRIVEYQVAQDSNNFGASVIRE</sequence>
<dbReference type="GO" id="GO:0016020">
    <property type="term" value="C:membrane"/>
    <property type="evidence" value="ECO:0007669"/>
    <property type="project" value="InterPro"/>
</dbReference>
<dbReference type="EMBL" id="GL451506">
    <property type="protein sequence ID" value="EFN79155.1"/>
    <property type="molecule type" value="Genomic_DNA"/>
</dbReference>
<dbReference type="Pfam" id="PF02931">
    <property type="entry name" value="Neur_chan_LBD"/>
    <property type="match status" value="1"/>
</dbReference>
<reference evidence="2 3" key="1">
    <citation type="journal article" date="2010" name="Science">
        <title>Genomic comparison of the ants Camponotus floridanus and Harpegnathos saltator.</title>
        <authorList>
            <person name="Bonasio R."/>
            <person name="Zhang G."/>
            <person name="Ye C."/>
            <person name="Mutti N.S."/>
            <person name="Fang X."/>
            <person name="Qin N."/>
            <person name="Donahue G."/>
            <person name="Yang P."/>
            <person name="Li Q."/>
            <person name="Li C."/>
            <person name="Zhang P."/>
            <person name="Huang Z."/>
            <person name="Berger S.L."/>
            <person name="Reinberg D."/>
            <person name="Wang J."/>
            <person name="Liebig J."/>
        </authorList>
    </citation>
    <scope>NUCLEOTIDE SEQUENCE [LARGE SCALE GENOMIC DNA]</scope>
    <source>
        <strain evidence="2 3">R22 G/1</strain>
    </source>
</reference>
<dbReference type="Proteomes" id="UP000008237">
    <property type="component" value="Unassembled WGS sequence"/>
</dbReference>
<dbReference type="Gene3D" id="2.70.170.10">
    <property type="entry name" value="Neurotransmitter-gated ion-channel ligand-binding domain"/>
    <property type="match status" value="1"/>
</dbReference>
<evidence type="ECO:0000313" key="3">
    <source>
        <dbReference type="Proteomes" id="UP000008237"/>
    </source>
</evidence>
<proteinExistence type="predicted"/>
<protein>
    <submittedName>
        <fullName evidence="2">Neuronal acetylcholine receptor subunit alpha-7</fullName>
    </submittedName>
</protein>
<dbReference type="InterPro" id="IPR036734">
    <property type="entry name" value="Neur_chan_lig-bd_sf"/>
</dbReference>
<dbReference type="GO" id="GO:0005230">
    <property type="term" value="F:extracellular ligand-gated monoatomic ion channel activity"/>
    <property type="evidence" value="ECO:0007669"/>
    <property type="project" value="InterPro"/>
</dbReference>
<evidence type="ECO:0000313" key="2">
    <source>
        <dbReference type="EMBL" id="EFN79155.1"/>
    </source>
</evidence>
<organism evidence="3">
    <name type="scientific">Harpegnathos saltator</name>
    <name type="common">Jerdon's jumping ant</name>
    <dbReference type="NCBI Taxonomy" id="610380"/>
    <lineage>
        <taxon>Eukaryota</taxon>
        <taxon>Metazoa</taxon>
        <taxon>Ecdysozoa</taxon>
        <taxon>Arthropoda</taxon>
        <taxon>Hexapoda</taxon>
        <taxon>Insecta</taxon>
        <taxon>Pterygota</taxon>
        <taxon>Neoptera</taxon>
        <taxon>Endopterygota</taxon>
        <taxon>Hymenoptera</taxon>
        <taxon>Apocrita</taxon>
        <taxon>Aculeata</taxon>
        <taxon>Formicoidea</taxon>
        <taxon>Formicidae</taxon>
        <taxon>Ponerinae</taxon>
        <taxon>Ponerini</taxon>
        <taxon>Harpegnathos</taxon>
    </lineage>
</organism>
<keyword evidence="2" id="KW-0675">Receptor</keyword>
<keyword evidence="3" id="KW-1185">Reference proteome</keyword>